<sequence length="206" mass="22276">MSVALGLVEGFGQFGGQAAAQFRIYFLFRVVDALERDCLLGKGFLLDGHFLARCQAQRQNLFAEGETLGMEAGTFKQDDAEIGSLARQLDVVSRPASTPAHAAGVAVVAGWRDRGARPLFGWLRWFGRPSGADFEVASAQCLGGRLLHLLTHVAHGRRYHADHRISVGVADDERDKTVLVGETIGRQRGQVEIGQGGAHGFSGLHR</sequence>
<organism evidence="1">
    <name type="scientific">bioreactor metagenome</name>
    <dbReference type="NCBI Taxonomy" id="1076179"/>
    <lineage>
        <taxon>unclassified sequences</taxon>
        <taxon>metagenomes</taxon>
        <taxon>ecological metagenomes</taxon>
    </lineage>
</organism>
<reference evidence="1" key="1">
    <citation type="submission" date="2019-08" db="EMBL/GenBank/DDBJ databases">
        <authorList>
            <person name="Kucharzyk K."/>
            <person name="Murdoch R.W."/>
            <person name="Higgins S."/>
            <person name="Loffler F."/>
        </authorList>
    </citation>
    <scope>NUCLEOTIDE SEQUENCE</scope>
</reference>
<name>A0A645CGT1_9ZZZZ</name>
<protein>
    <submittedName>
        <fullName evidence="1">Uncharacterized protein</fullName>
    </submittedName>
</protein>
<comment type="caution">
    <text evidence="1">The sequence shown here is derived from an EMBL/GenBank/DDBJ whole genome shotgun (WGS) entry which is preliminary data.</text>
</comment>
<accession>A0A645CGT1</accession>
<dbReference type="EMBL" id="VSSQ01027088">
    <property type="protein sequence ID" value="MPM76129.1"/>
    <property type="molecule type" value="Genomic_DNA"/>
</dbReference>
<proteinExistence type="predicted"/>
<dbReference type="AlphaFoldDB" id="A0A645CGT1"/>
<gene>
    <name evidence="1" type="ORF">SDC9_123124</name>
</gene>
<evidence type="ECO:0000313" key="1">
    <source>
        <dbReference type="EMBL" id="MPM76129.1"/>
    </source>
</evidence>